<reference evidence="4" key="1">
    <citation type="journal article" date="2023" name="Mol. Ecol. Resour.">
        <title>Chromosome-level genome assembly of a triploid poplar Populus alba 'Berolinensis'.</title>
        <authorList>
            <person name="Chen S."/>
            <person name="Yu Y."/>
            <person name="Wang X."/>
            <person name="Wang S."/>
            <person name="Zhang T."/>
            <person name="Zhou Y."/>
            <person name="He R."/>
            <person name="Meng N."/>
            <person name="Wang Y."/>
            <person name="Liu W."/>
            <person name="Liu Z."/>
            <person name="Liu J."/>
            <person name="Guo Q."/>
            <person name="Huang H."/>
            <person name="Sederoff R.R."/>
            <person name="Wang G."/>
            <person name="Qu G."/>
            <person name="Chen S."/>
        </authorList>
    </citation>
    <scope>NUCLEOTIDE SEQUENCE</scope>
    <source>
        <strain evidence="4">SC-2020</strain>
    </source>
</reference>
<protein>
    <recommendedName>
        <fullName evidence="3">PRONE domain-containing protein</fullName>
    </recommendedName>
</protein>
<dbReference type="EMBL" id="JAQIZT010000002">
    <property type="protein sequence ID" value="KAJ7005713.1"/>
    <property type="molecule type" value="Genomic_DNA"/>
</dbReference>
<evidence type="ECO:0000313" key="4">
    <source>
        <dbReference type="EMBL" id="KAJ7005713.1"/>
    </source>
</evidence>
<dbReference type="AlphaFoldDB" id="A0AAD6RB64"/>
<keyword evidence="5" id="KW-1185">Reference proteome</keyword>
<dbReference type="PANTHER" id="PTHR33101">
    <property type="entry name" value="ROP GUANINE NUCLEOTIDE EXCHANGE FACTOR 1"/>
    <property type="match status" value="1"/>
</dbReference>
<keyword evidence="1 2" id="KW-0344">Guanine-nucleotide releasing factor</keyword>
<evidence type="ECO:0000313" key="5">
    <source>
        <dbReference type="Proteomes" id="UP001164929"/>
    </source>
</evidence>
<dbReference type="Proteomes" id="UP001164929">
    <property type="component" value="Chromosome 2"/>
</dbReference>
<evidence type="ECO:0000256" key="2">
    <source>
        <dbReference type="PROSITE-ProRule" id="PRU00663"/>
    </source>
</evidence>
<evidence type="ECO:0000259" key="3">
    <source>
        <dbReference type="PROSITE" id="PS51334"/>
    </source>
</evidence>
<dbReference type="InterPro" id="IPR038937">
    <property type="entry name" value="RopGEF"/>
</dbReference>
<dbReference type="GO" id="GO:0005085">
    <property type="term" value="F:guanyl-nucleotide exchange factor activity"/>
    <property type="evidence" value="ECO:0007669"/>
    <property type="project" value="UniProtKB-UniRule"/>
</dbReference>
<accession>A0AAD6RB64</accession>
<organism evidence="4 5">
    <name type="scientific">Populus alba x Populus x berolinensis</name>
    <dbReference type="NCBI Taxonomy" id="444605"/>
    <lineage>
        <taxon>Eukaryota</taxon>
        <taxon>Viridiplantae</taxon>
        <taxon>Streptophyta</taxon>
        <taxon>Embryophyta</taxon>
        <taxon>Tracheophyta</taxon>
        <taxon>Spermatophyta</taxon>
        <taxon>Magnoliopsida</taxon>
        <taxon>eudicotyledons</taxon>
        <taxon>Gunneridae</taxon>
        <taxon>Pentapetalae</taxon>
        <taxon>rosids</taxon>
        <taxon>fabids</taxon>
        <taxon>Malpighiales</taxon>
        <taxon>Salicaceae</taxon>
        <taxon>Saliceae</taxon>
        <taxon>Populus</taxon>
    </lineage>
</organism>
<feature type="domain" description="PRONE" evidence="3">
    <location>
        <begin position="91"/>
        <end position="177"/>
    </location>
</feature>
<proteinExistence type="predicted"/>
<comment type="caution">
    <text evidence="4">The sequence shown here is derived from an EMBL/GenBank/DDBJ whole genome shotgun (WGS) entry which is preliminary data.</text>
</comment>
<gene>
    <name evidence="4" type="ORF">NC653_005128</name>
</gene>
<dbReference type="Gene3D" id="1.20.58.2010">
    <property type="entry name" value="PRONE domain, subdomain 1"/>
    <property type="match status" value="1"/>
</dbReference>
<evidence type="ECO:0000256" key="1">
    <source>
        <dbReference type="ARBA" id="ARBA00022658"/>
    </source>
</evidence>
<dbReference type="InterPro" id="IPR005512">
    <property type="entry name" value="PRONE_dom"/>
</dbReference>
<dbReference type="PANTHER" id="PTHR33101:SF50">
    <property type="entry name" value="ROP GUANINE NUCLEOTIDE EXCHANGE FACTOR 1-LIKE"/>
    <property type="match status" value="1"/>
</dbReference>
<dbReference type="PROSITE" id="PS51334">
    <property type="entry name" value="PRONE"/>
    <property type="match status" value="1"/>
</dbReference>
<sequence>MGDVSSEDWIDQVSERFELDSYCSSADVSGSESDTSSSSFSCRRYDVQGGASTSLTSSTPDFAGNSAYSAPLPVMLPVSGGRYVAIPEEKEEKPESDLSEIELMRERFAKLLLGEDMSGGGQGICTAAAISNAITNLSELYNIFDSVCVWGAMEIRAISAAEKGNVAKRDGMAFMRK</sequence>
<dbReference type="Pfam" id="PF03759">
    <property type="entry name" value="PRONE"/>
    <property type="match status" value="1"/>
</dbReference>
<name>A0AAD6RB64_9ROSI</name>